<dbReference type="AlphaFoldDB" id="A0A3T1D8B9"/>
<keyword evidence="2" id="KW-1185">Reference proteome</keyword>
<evidence type="ECO:0000313" key="1">
    <source>
        <dbReference type="EMBL" id="BBI34326.1"/>
    </source>
</evidence>
<dbReference type="Proteomes" id="UP000289856">
    <property type="component" value="Chromosome"/>
</dbReference>
<organism evidence="1 2">
    <name type="scientific">Cohnella abietis</name>
    <dbReference type="NCBI Taxonomy" id="2507935"/>
    <lineage>
        <taxon>Bacteria</taxon>
        <taxon>Bacillati</taxon>
        <taxon>Bacillota</taxon>
        <taxon>Bacilli</taxon>
        <taxon>Bacillales</taxon>
        <taxon>Paenibacillaceae</taxon>
        <taxon>Cohnella</taxon>
    </lineage>
</organism>
<dbReference type="OrthoDB" id="2628788at2"/>
<sequence length="84" mass="9593">MTVSAVGSNLYINTSNPTTMVFWLRKYEVPDEYIENDWDVSDDELTNSIHVIGIVGIEALEEIVSKYLNDIVLLDVDWKCDNPL</sequence>
<accession>A0A3T1D8B9</accession>
<protein>
    <submittedName>
        <fullName evidence="1">Uncharacterized protein</fullName>
    </submittedName>
</protein>
<dbReference type="KEGG" id="cohn:KCTCHS21_37250"/>
<proteinExistence type="predicted"/>
<gene>
    <name evidence="1" type="ORF">KCTCHS21_37250</name>
</gene>
<evidence type="ECO:0000313" key="2">
    <source>
        <dbReference type="Proteomes" id="UP000289856"/>
    </source>
</evidence>
<dbReference type="EMBL" id="AP019400">
    <property type="protein sequence ID" value="BBI34326.1"/>
    <property type="molecule type" value="Genomic_DNA"/>
</dbReference>
<reference evidence="1 2" key="1">
    <citation type="submission" date="2019-01" db="EMBL/GenBank/DDBJ databases">
        <title>Complete genome sequence of Cohnella hallensis HS21 isolated from Korean fir (Abies koreana) rhizospheric soil.</title>
        <authorList>
            <person name="Jiang L."/>
            <person name="Kang S.W."/>
            <person name="Kim S."/>
            <person name="Jung J."/>
            <person name="Kim C.Y."/>
            <person name="Kim D.H."/>
            <person name="Kim S.W."/>
            <person name="Lee J."/>
        </authorList>
    </citation>
    <scope>NUCLEOTIDE SEQUENCE [LARGE SCALE GENOMIC DNA]</scope>
    <source>
        <strain evidence="1 2">HS21</strain>
    </source>
</reference>
<name>A0A3T1D8B9_9BACL</name>